<dbReference type="Proteomes" id="UP000002256">
    <property type="component" value="Plasmid pR132503"/>
</dbReference>
<accession>C6B863</accession>
<evidence type="ECO:0000313" key="1">
    <source>
        <dbReference type="EMBL" id="ACS60595.1"/>
    </source>
</evidence>
<keyword evidence="1" id="KW-0614">Plasmid</keyword>
<organism evidence="1 2">
    <name type="scientific">Rhizobium leguminosarum bv. trifolii (strain WSM1325)</name>
    <dbReference type="NCBI Taxonomy" id="395491"/>
    <lineage>
        <taxon>Bacteria</taxon>
        <taxon>Pseudomonadati</taxon>
        <taxon>Pseudomonadota</taxon>
        <taxon>Alphaproteobacteria</taxon>
        <taxon>Hyphomicrobiales</taxon>
        <taxon>Rhizobiaceae</taxon>
        <taxon>Rhizobium/Agrobacterium group</taxon>
        <taxon>Rhizobium</taxon>
    </lineage>
</organism>
<dbReference type="HOGENOM" id="CLU_2571436_0_0_5"/>
<name>C6B863_RHILS</name>
<evidence type="ECO:0000313" key="2">
    <source>
        <dbReference type="Proteomes" id="UP000002256"/>
    </source>
</evidence>
<sequence length="87" mass="9651">MPLLEQARWSDNFSAKETLAIYGACATTITLVRDGFFTEEKTPTMQDAIDYLKALDAAPLGVVLHIRVHGRNIPFGRDNVSKLMGEL</sequence>
<reference evidence="1 2" key="1">
    <citation type="journal article" date="2010" name="Stand. Genomic Sci.">
        <title>Complete genome sequence of Rhizobium leguminosarum bv. trifolii strain WSM1325, an effective microsymbiont of annual Mediterranean clovers.</title>
        <authorList>
            <person name="Reeve W."/>
            <person name="O'Hara G."/>
            <person name="Chain P."/>
            <person name="Ardley J."/>
            <person name="Brau L."/>
            <person name="Nandesena K."/>
            <person name="Tiwari R."/>
            <person name="Copeland A."/>
            <person name="Nolan M."/>
            <person name="Han C."/>
            <person name="Brettin T."/>
            <person name="Land M."/>
            <person name="Ovchinikova G."/>
            <person name="Ivanova N."/>
            <person name="Mavromatis K."/>
            <person name="Markowitz V."/>
            <person name="Kyrpides N."/>
            <person name="Melino V."/>
            <person name="Denton M."/>
            <person name="Yates R."/>
            <person name="Howieson J."/>
        </authorList>
    </citation>
    <scope>NUCLEOTIDE SEQUENCE [LARGE SCALE GENOMIC DNA]</scope>
    <source>
        <strain evidence="1 2">WSM1325</strain>
        <plasmid evidence="2">Plasmid pR132503</plasmid>
    </source>
</reference>
<geneLocation type="plasmid" evidence="1 2">
    <name>pR132503</name>
</geneLocation>
<proteinExistence type="predicted"/>
<dbReference type="AlphaFoldDB" id="C6B863"/>
<gene>
    <name evidence="1" type="ordered locus">Rleg_5811</name>
</gene>
<protein>
    <submittedName>
        <fullName evidence="1">Uncharacterized protein</fullName>
    </submittedName>
</protein>
<dbReference type="KEGG" id="rlg:Rleg_5811"/>
<dbReference type="EMBL" id="CP001625">
    <property type="protein sequence ID" value="ACS60595.1"/>
    <property type="molecule type" value="Genomic_DNA"/>
</dbReference>